<sequence length="148" mass="17047">MCILRDVATDVADHTTGLCNRILYNFAKILSLHYFLSEPTKSAMSETDILASTSTFVTATGTSFTQAKYNGHLSQFYKLKSQDEQKVNELRYIQEKTVKNLTKKKNTHVKAKLVQVEIPDEHYDKLTYTVIMRKVEDDRSEYQINADE</sequence>
<dbReference type="AlphaFoldDB" id="U9TSU1"/>
<reference evidence="1" key="1">
    <citation type="submission" date="2013-07" db="EMBL/GenBank/DDBJ databases">
        <title>The genome of an arbuscular mycorrhizal fungus provides insights into the evolution of the oldest plant symbiosis.</title>
        <authorList>
            <consortium name="DOE Joint Genome Institute"/>
            <person name="Tisserant E."/>
            <person name="Malbreil M."/>
            <person name="Kuo A."/>
            <person name="Kohler A."/>
            <person name="Symeonidi A."/>
            <person name="Balestrini R."/>
            <person name="Charron P."/>
            <person name="Duensing N."/>
            <person name="Frei-dit-Frey N."/>
            <person name="Gianinazzi-Pearson V."/>
            <person name="Gilbert B."/>
            <person name="Handa Y."/>
            <person name="Hijri M."/>
            <person name="Kaul R."/>
            <person name="Kawaguchi M."/>
            <person name="Krajinski F."/>
            <person name="Lammers P."/>
            <person name="Lapierre D."/>
            <person name="Masclaux F.G."/>
            <person name="Murat C."/>
            <person name="Morin E."/>
            <person name="Ndikumana S."/>
            <person name="Pagni M."/>
            <person name="Petitpierre D."/>
            <person name="Requena N."/>
            <person name="Rosikiewicz P."/>
            <person name="Riley R."/>
            <person name="Saito K."/>
            <person name="San Clemente H."/>
            <person name="Shapiro H."/>
            <person name="van Tuinen D."/>
            <person name="Becard G."/>
            <person name="Bonfante P."/>
            <person name="Paszkowski U."/>
            <person name="Shachar-Hill Y."/>
            <person name="Young J.P."/>
            <person name="Sanders I.R."/>
            <person name="Henrissat B."/>
            <person name="Rensing S.A."/>
            <person name="Grigoriev I.V."/>
            <person name="Corradi N."/>
            <person name="Roux C."/>
            <person name="Martin F."/>
        </authorList>
    </citation>
    <scope>NUCLEOTIDE SEQUENCE</scope>
    <source>
        <strain evidence="1">DAOM 197198</strain>
    </source>
</reference>
<evidence type="ECO:0000313" key="1">
    <source>
        <dbReference type="EMBL" id="ESA11249.1"/>
    </source>
</evidence>
<gene>
    <name evidence="1" type="ORF">GLOINDRAFT_96931</name>
</gene>
<protein>
    <submittedName>
        <fullName evidence="1">Uncharacterized protein</fullName>
    </submittedName>
</protein>
<name>U9TSU1_RHIID</name>
<proteinExistence type="predicted"/>
<dbReference type="EMBL" id="KI286212">
    <property type="protein sequence ID" value="ESA11249.1"/>
    <property type="molecule type" value="Genomic_DNA"/>
</dbReference>
<accession>U9TSU1</accession>
<organism evidence="1">
    <name type="scientific">Rhizophagus irregularis (strain DAOM 181602 / DAOM 197198 / MUCL 43194)</name>
    <name type="common">Arbuscular mycorrhizal fungus</name>
    <name type="synonym">Glomus intraradices</name>
    <dbReference type="NCBI Taxonomy" id="747089"/>
    <lineage>
        <taxon>Eukaryota</taxon>
        <taxon>Fungi</taxon>
        <taxon>Fungi incertae sedis</taxon>
        <taxon>Mucoromycota</taxon>
        <taxon>Glomeromycotina</taxon>
        <taxon>Glomeromycetes</taxon>
        <taxon>Glomerales</taxon>
        <taxon>Glomeraceae</taxon>
        <taxon>Rhizophagus</taxon>
    </lineage>
</organism>
<dbReference type="HOGENOM" id="CLU_1759773_0_0_1"/>